<sequence length="402" mass="43179">MGSAPDDRPPTGRGGRIAHALQDRLDHPARSTRTTVVIGRLLGLALLMCFATGLYSHYLQDPASWMRFPTWPSNLYQITQGVHVATGIASIPLLLAKLWSVYPRLFQWPPLRSAQHAVERVLVGVLVAASLVEVTIGLLNTYQWYVFPFPFRAIHLALAWVVVGALAIHVAVQLPKIVAHWSGRSREVRGAGVEGVGDGPAPRTAEASRRGFLVGVGTATAAVVLGTAGQSFGWLRRTNLFGARTQALGPQGLPVNRTAAAAGVEQSATDAAWRLVVAHGGRTVALSRADLEAMPQREVVLPVACVEGWSTTARWGGVRLSDVMDLVGAPHDVSVRATSLQRQGGQRVSEMGPEFASHPATLVALRIGDDDLHLEHGYPARLIAPARPGVEQTKWLARLETT</sequence>
<dbReference type="InterPro" id="IPR008335">
    <property type="entry name" value="Mopterin_OxRdtase_euk"/>
</dbReference>
<name>A0A2M8W1U8_9MICO</name>
<evidence type="ECO:0000259" key="2">
    <source>
        <dbReference type="Pfam" id="PF00174"/>
    </source>
</evidence>
<feature type="transmembrane region" description="Helical" evidence="1">
    <location>
        <begin position="212"/>
        <end position="235"/>
    </location>
</feature>
<accession>A0A2M8W1U8</accession>
<dbReference type="EMBL" id="PGTZ01000013">
    <property type="protein sequence ID" value="PJI84886.1"/>
    <property type="molecule type" value="Genomic_DNA"/>
</dbReference>
<protein>
    <submittedName>
        <fullName evidence="3">Secreted protein</fullName>
    </submittedName>
</protein>
<comment type="caution">
    <text evidence="3">The sequence shown here is derived from an EMBL/GenBank/DDBJ whole genome shotgun (WGS) entry which is preliminary data.</text>
</comment>
<evidence type="ECO:0000313" key="3">
    <source>
        <dbReference type="EMBL" id="PJI84886.1"/>
    </source>
</evidence>
<evidence type="ECO:0000256" key="1">
    <source>
        <dbReference type="SAM" id="Phobius"/>
    </source>
</evidence>
<dbReference type="SUPFAM" id="SSF56524">
    <property type="entry name" value="Oxidoreductase molybdopterin-binding domain"/>
    <property type="match status" value="1"/>
</dbReference>
<dbReference type="CDD" id="cd00321">
    <property type="entry name" value="SO_family_Moco"/>
    <property type="match status" value="1"/>
</dbReference>
<dbReference type="PANTHER" id="PTHR43032:SF2">
    <property type="entry name" value="BLL0505 PROTEIN"/>
    <property type="match status" value="1"/>
</dbReference>
<keyword evidence="1" id="KW-0812">Transmembrane</keyword>
<dbReference type="InterPro" id="IPR000572">
    <property type="entry name" value="OxRdtase_Mopterin-bd_dom"/>
</dbReference>
<organism evidence="3 4">
    <name type="scientific">Luteimicrobium subarcticum</name>
    <dbReference type="NCBI Taxonomy" id="620910"/>
    <lineage>
        <taxon>Bacteria</taxon>
        <taxon>Bacillati</taxon>
        <taxon>Actinomycetota</taxon>
        <taxon>Actinomycetes</taxon>
        <taxon>Micrococcales</taxon>
        <taxon>Luteimicrobium</taxon>
    </lineage>
</organism>
<dbReference type="InterPro" id="IPR019546">
    <property type="entry name" value="TAT_signal_bac_arc"/>
</dbReference>
<gene>
    <name evidence="3" type="ORF">CLV34_3133</name>
</gene>
<feature type="transmembrane region" description="Helical" evidence="1">
    <location>
        <begin position="121"/>
        <end position="142"/>
    </location>
</feature>
<keyword evidence="1" id="KW-0472">Membrane</keyword>
<feature type="transmembrane region" description="Helical" evidence="1">
    <location>
        <begin position="154"/>
        <end position="174"/>
    </location>
</feature>
<dbReference type="Proteomes" id="UP000231586">
    <property type="component" value="Unassembled WGS sequence"/>
</dbReference>
<proteinExistence type="predicted"/>
<dbReference type="Pfam" id="PF00174">
    <property type="entry name" value="Oxidored_molyb"/>
    <property type="match status" value="1"/>
</dbReference>
<dbReference type="PRINTS" id="PR00407">
    <property type="entry name" value="EUMOPTERIN"/>
</dbReference>
<dbReference type="AlphaFoldDB" id="A0A2M8W1U8"/>
<keyword evidence="1" id="KW-1133">Transmembrane helix</keyword>
<keyword evidence="4" id="KW-1185">Reference proteome</keyword>
<evidence type="ECO:0000313" key="4">
    <source>
        <dbReference type="Proteomes" id="UP000231586"/>
    </source>
</evidence>
<feature type="transmembrane region" description="Helical" evidence="1">
    <location>
        <begin position="37"/>
        <end position="58"/>
    </location>
</feature>
<dbReference type="InterPro" id="IPR036374">
    <property type="entry name" value="OxRdtase_Mopterin-bd_sf"/>
</dbReference>
<dbReference type="PANTHER" id="PTHR43032">
    <property type="entry name" value="PROTEIN-METHIONINE-SULFOXIDE REDUCTASE"/>
    <property type="match status" value="1"/>
</dbReference>
<dbReference type="NCBIfam" id="TIGR01409">
    <property type="entry name" value="TAT_signal_seq"/>
    <property type="match status" value="1"/>
</dbReference>
<dbReference type="OrthoDB" id="5241952at2"/>
<feature type="domain" description="Oxidoreductase molybdopterin-binding" evidence="2">
    <location>
        <begin position="269"/>
        <end position="401"/>
    </location>
</feature>
<dbReference type="Gene3D" id="3.90.420.10">
    <property type="entry name" value="Oxidoreductase, molybdopterin-binding domain"/>
    <property type="match status" value="1"/>
</dbReference>
<feature type="transmembrane region" description="Helical" evidence="1">
    <location>
        <begin position="78"/>
        <end position="100"/>
    </location>
</feature>
<dbReference type="RefSeq" id="WP_100351224.1">
    <property type="nucleotide sequence ID" value="NZ_PGTZ01000013.1"/>
</dbReference>
<reference evidence="3 4" key="1">
    <citation type="submission" date="2017-11" db="EMBL/GenBank/DDBJ databases">
        <title>Genomic Encyclopedia of Archaeal and Bacterial Type Strains, Phase II (KMG-II): From Individual Species to Whole Genera.</title>
        <authorList>
            <person name="Goeker M."/>
        </authorList>
    </citation>
    <scope>NUCLEOTIDE SEQUENCE [LARGE SCALE GENOMIC DNA]</scope>
    <source>
        <strain evidence="3 4">DSM 22413</strain>
    </source>
</reference>
<dbReference type="GO" id="GO:0016491">
    <property type="term" value="F:oxidoreductase activity"/>
    <property type="evidence" value="ECO:0007669"/>
    <property type="project" value="InterPro"/>
</dbReference>